<dbReference type="PANTHER" id="PTHR47703:SF2">
    <property type="entry name" value="D-AMINOACID AMINOTRANSFERASE-LIKE PLP-DEPENDENT ENZYMES SUPERFAMILY PROTEIN"/>
    <property type="match status" value="1"/>
</dbReference>
<reference evidence="2 3" key="1">
    <citation type="journal article" date="2020" name="G3 (Bethesda)">
        <title>Improved Reference Genome for Cyclotella cryptica CCMP332, a Model for Cell Wall Morphogenesis, Salinity Adaptation, and Lipid Production in Diatoms (Bacillariophyta).</title>
        <authorList>
            <person name="Roberts W.R."/>
            <person name="Downey K.M."/>
            <person name="Ruck E.C."/>
            <person name="Traller J.C."/>
            <person name="Alverson A.J."/>
        </authorList>
    </citation>
    <scope>NUCLEOTIDE SEQUENCE [LARGE SCALE GENOMIC DNA]</scope>
    <source>
        <strain evidence="2 3">CCMP332</strain>
    </source>
</reference>
<accession>A0ABD3PS70</accession>
<dbReference type="InterPro" id="IPR036038">
    <property type="entry name" value="Aminotransferase-like"/>
</dbReference>
<evidence type="ECO:0000313" key="2">
    <source>
        <dbReference type="EMBL" id="KAL3790944.1"/>
    </source>
</evidence>
<gene>
    <name evidence="2" type="ORF">HJC23_004926</name>
</gene>
<evidence type="ECO:0000256" key="1">
    <source>
        <dbReference type="SAM" id="MobiDB-lite"/>
    </source>
</evidence>
<dbReference type="InterPro" id="IPR043132">
    <property type="entry name" value="BCAT-like_C"/>
</dbReference>
<feature type="region of interest" description="Disordered" evidence="1">
    <location>
        <begin position="158"/>
        <end position="187"/>
    </location>
</feature>
<dbReference type="AlphaFoldDB" id="A0ABD3PS70"/>
<proteinExistence type="predicted"/>
<feature type="compositionally biased region" description="Basic and acidic residues" evidence="1">
    <location>
        <begin position="168"/>
        <end position="178"/>
    </location>
</feature>
<comment type="caution">
    <text evidence="2">The sequence shown here is derived from an EMBL/GenBank/DDBJ whole genome shotgun (WGS) entry which is preliminary data.</text>
</comment>
<dbReference type="Pfam" id="PF01063">
    <property type="entry name" value="Aminotran_4"/>
    <property type="match status" value="1"/>
</dbReference>
<keyword evidence="3" id="KW-1185">Reference proteome</keyword>
<evidence type="ECO:0008006" key="4">
    <source>
        <dbReference type="Google" id="ProtNLM"/>
    </source>
</evidence>
<organism evidence="2 3">
    <name type="scientific">Cyclotella cryptica</name>
    <dbReference type="NCBI Taxonomy" id="29204"/>
    <lineage>
        <taxon>Eukaryota</taxon>
        <taxon>Sar</taxon>
        <taxon>Stramenopiles</taxon>
        <taxon>Ochrophyta</taxon>
        <taxon>Bacillariophyta</taxon>
        <taxon>Coscinodiscophyceae</taxon>
        <taxon>Thalassiosirophycidae</taxon>
        <taxon>Stephanodiscales</taxon>
        <taxon>Stephanodiscaceae</taxon>
        <taxon>Cyclotella</taxon>
    </lineage>
</organism>
<protein>
    <recommendedName>
        <fullName evidence="4">Aminotransferase class IV</fullName>
    </recommendedName>
</protein>
<dbReference type="InterPro" id="IPR001544">
    <property type="entry name" value="Aminotrans_IV"/>
</dbReference>
<name>A0ABD3PS70_9STRA</name>
<evidence type="ECO:0000313" key="3">
    <source>
        <dbReference type="Proteomes" id="UP001516023"/>
    </source>
</evidence>
<sequence length="499" mass="55004">MTSKTLGHCESRSASNAEVAADAVTGNLSETNEKNNRYIVSRNGVILTWEEIYQRYPLIDSENGTSIGSESAQHPAMDSSALLQRLPRGAYTTCRTVKGGTHIYQFDYHVRRLAVSSASILECIYGSTHVIDDNDGLCSTVAEDSAVKDGFQVAASAKANDNSTMKSIPKDELSESNHPRQHNRNPSKIEIQNMNIIQEAWERQMALTCVRSTLDSFRSLYLTDTGEDASINARDKAILATHENVSMTKPDAEFRITLLATWEDSQNLKSDVNNKASINGFQSALYCHIGLLTGNSSSKHVRVLVHGHGRENAMAKDSKWVTDRKQLTLPHATTSAKSEMTLGSPSPTSLSYEEIILINDNGELLEGTQTNFYVVKNSTTIITANEGVLFGSVRDSVLRVCQSHGIDVELRPPTLHDLKVASGVFITSTSRWVMPVHQIDLGDLLLMDEFIDGKRNKSDGTTAGCNEVSSFCYHNCPTTNKIRQWVLENVETHSTPIYA</sequence>
<dbReference type="Proteomes" id="UP001516023">
    <property type="component" value="Unassembled WGS sequence"/>
</dbReference>
<dbReference type="Gene3D" id="3.20.10.10">
    <property type="entry name" value="D-amino Acid Aminotransferase, subunit A, domain 2"/>
    <property type="match status" value="1"/>
</dbReference>
<dbReference type="EMBL" id="JABMIG020000120">
    <property type="protein sequence ID" value="KAL3790944.1"/>
    <property type="molecule type" value="Genomic_DNA"/>
</dbReference>
<dbReference type="SUPFAM" id="SSF56752">
    <property type="entry name" value="D-aminoacid aminotransferase-like PLP-dependent enzymes"/>
    <property type="match status" value="1"/>
</dbReference>
<dbReference type="PANTHER" id="PTHR47703">
    <property type="entry name" value="D-AMINOACID AMINOTRANSFERASE-LIKE PLP-DEPENDENT ENZYMES SUPERFAMILY PROTEIN"/>
    <property type="match status" value="1"/>
</dbReference>